<dbReference type="HOGENOM" id="CLU_2926395_0_0_1"/>
<feature type="region of interest" description="Disordered" evidence="1">
    <location>
        <begin position="1"/>
        <end position="45"/>
    </location>
</feature>
<dbReference type="Proteomes" id="UP000026961">
    <property type="component" value="Chromosome 4"/>
</dbReference>
<reference evidence="2" key="2">
    <citation type="submission" date="2018-05" db="EMBL/GenBank/DDBJ databases">
        <title>OgluRS3 (Oryza glumaepatula Reference Sequence Version 3).</title>
        <authorList>
            <person name="Zhang J."/>
            <person name="Kudrna D."/>
            <person name="Lee S."/>
            <person name="Talag J."/>
            <person name="Welchert J."/>
            <person name="Wing R.A."/>
        </authorList>
    </citation>
    <scope>NUCLEOTIDE SEQUENCE [LARGE SCALE GENOMIC DNA]</scope>
</reference>
<keyword evidence="3" id="KW-1185">Reference proteome</keyword>
<name>A0A0D9ZHM5_9ORYZ</name>
<evidence type="ECO:0000256" key="1">
    <source>
        <dbReference type="SAM" id="MobiDB-lite"/>
    </source>
</evidence>
<proteinExistence type="predicted"/>
<dbReference type="EnsemblPlants" id="OGLUM04G03950.1">
    <property type="protein sequence ID" value="OGLUM04G03950.1"/>
    <property type="gene ID" value="OGLUM04G03950"/>
</dbReference>
<reference evidence="2" key="1">
    <citation type="submission" date="2015-04" db="UniProtKB">
        <authorList>
            <consortium name="EnsemblPlants"/>
        </authorList>
    </citation>
    <scope>IDENTIFICATION</scope>
</reference>
<evidence type="ECO:0000313" key="3">
    <source>
        <dbReference type="Proteomes" id="UP000026961"/>
    </source>
</evidence>
<sequence>MPWSCRRCPHPEEPAGTTTIEERKRQWQRGDKTNNTVASGFGAFSRGLTEQGFKVSVELDP</sequence>
<organism evidence="2">
    <name type="scientific">Oryza glumipatula</name>
    <dbReference type="NCBI Taxonomy" id="40148"/>
    <lineage>
        <taxon>Eukaryota</taxon>
        <taxon>Viridiplantae</taxon>
        <taxon>Streptophyta</taxon>
        <taxon>Embryophyta</taxon>
        <taxon>Tracheophyta</taxon>
        <taxon>Spermatophyta</taxon>
        <taxon>Magnoliopsida</taxon>
        <taxon>Liliopsida</taxon>
        <taxon>Poales</taxon>
        <taxon>Poaceae</taxon>
        <taxon>BOP clade</taxon>
        <taxon>Oryzoideae</taxon>
        <taxon>Oryzeae</taxon>
        <taxon>Oryzinae</taxon>
        <taxon>Oryza</taxon>
    </lineage>
</organism>
<protein>
    <submittedName>
        <fullName evidence="2">Uncharacterized protein</fullName>
    </submittedName>
</protein>
<evidence type="ECO:0000313" key="2">
    <source>
        <dbReference type="EnsemblPlants" id="OGLUM04G03950.1"/>
    </source>
</evidence>
<dbReference type="AlphaFoldDB" id="A0A0D9ZHM5"/>
<accession>A0A0D9ZHM5</accession>
<dbReference type="Gramene" id="OGLUM04G03950.1">
    <property type="protein sequence ID" value="OGLUM04G03950.1"/>
    <property type="gene ID" value="OGLUM04G03950"/>
</dbReference>
<feature type="compositionally biased region" description="Basic and acidic residues" evidence="1">
    <location>
        <begin position="20"/>
        <end position="32"/>
    </location>
</feature>